<reference evidence="2 3" key="1">
    <citation type="submission" date="2018-01" db="EMBL/GenBank/DDBJ databases">
        <title>Helicobacter pylori genome-wide association study shows promise for predicting gastric cancer risk.</title>
        <authorList>
            <person name="Berthenet E."/>
            <person name="Yahara K."/>
            <person name="Thorell K."/>
            <person name="Pascoe B."/>
            <person name="Meric G."/>
            <person name="Mikhail J.M."/>
            <person name="Engstrand L."/>
            <person name="Enroth H."/>
            <person name="Burette A."/>
            <person name="Megraud F."/>
            <person name="Atherton J."/>
            <person name="Smith S."/>
            <person name="Wilkinson T.S."/>
            <person name="Hitchings M.D."/>
            <person name="Falush D."/>
            <person name="Sheppard S.K."/>
        </authorList>
    </citation>
    <scope>NUCLEOTIDE SEQUENCE [LARGE SCALE GENOMIC DNA]</scope>
    <source>
        <strain evidence="2 3">GIL237</strain>
    </source>
</reference>
<organism evidence="2 3">
    <name type="scientific">Helicobacter pylori</name>
    <name type="common">Campylobacter pylori</name>
    <dbReference type="NCBI Taxonomy" id="210"/>
    <lineage>
        <taxon>Bacteria</taxon>
        <taxon>Pseudomonadati</taxon>
        <taxon>Campylobacterota</taxon>
        <taxon>Epsilonproteobacteria</taxon>
        <taxon>Campylobacterales</taxon>
        <taxon>Helicobacteraceae</taxon>
        <taxon>Helicobacter</taxon>
    </lineage>
</organism>
<dbReference type="Proteomes" id="UP000244700">
    <property type="component" value="Unassembled WGS sequence"/>
</dbReference>
<evidence type="ECO:0000313" key="3">
    <source>
        <dbReference type="Proteomes" id="UP000244700"/>
    </source>
</evidence>
<dbReference type="EMBL" id="QBQT01000208">
    <property type="protein sequence ID" value="PUD78464.1"/>
    <property type="molecule type" value="Genomic_DNA"/>
</dbReference>
<sequence length="117" mass="13360">MKVNIETLDDLVASGRVAQAIKKLGIKKVDEMIRNYPKLEHRMGELEAEVKETKKEVSRLNHNVERMCDLLLEKNGGSDTQKFIYHKGDDNNSVGKLVGIGPKRERYVSTPYLYVVE</sequence>
<name>A0A2T6VKW6_HELPX</name>
<keyword evidence="1" id="KW-0175">Coiled coil</keyword>
<feature type="coiled-coil region" evidence="1">
    <location>
        <begin position="29"/>
        <end position="63"/>
    </location>
</feature>
<gene>
    <name evidence="2" type="ORF">C2R72_03835</name>
</gene>
<evidence type="ECO:0000256" key="1">
    <source>
        <dbReference type="SAM" id="Coils"/>
    </source>
</evidence>
<accession>A0A2T6VKW6</accession>
<evidence type="ECO:0000313" key="2">
    <source>
        <dbReference type="EMBL" id="PUD78464.1"/>
    </source>
</evidence>
<comment type="caution">
    <text evidence="2">The sequence shown here is derived from an EMBL/GenBank/DDBJ whole genome shotgun (WGS) entry which is preliminary data.</text>
</comment>
<dbReference type="AlphaFoldDB" id="A0A2T6VKW6"/>
<protein>
    <submittedName>
        <fullName evidence="2">Uncharacterized protein</fullName>
    </submittedName>
</protein>
<proteinExistence type="predicted"/>